<feature type="region of interest" description="Disordered" evidence="1">
    <location>
        <begin position="169"/>
        <end position="343"/>
    </location>
</feature>
<evidence type="ECO:0000313" key="3">
    <source>
        <dbReference type="Proteomes" id="UP000694540"/>
    </source>
</evidence>
<feature type="compositionally biased region" description="Polar residues" evidence="1">
    <location>
        <begin position="120"/>
        <end position="137"/>
    </location>
</feature>
<feature type="compositionally biased region" description="Basic and acidic residues" evidence="1">
    <location>
        <begin position="197"/>
        <end position="207"/>
    </location>
</feature>
<feature type="compositionally biased region" description="Polar residues" evidence="1">
    <location>
        <begin position="1"/>
        <end position="45"/>
    </location>
</feature>
<feature type="compositionally biased region" description="Basic and acidic residues" evidence="1">
    <location>
        <begin position="236"/>
        <end position="252"/>
    </location>
</feature>
<feature type="compositionally biased region" description="Low complexity" evidence="1">
    <location>
        <begin position="142"/>
        <end position="157"/>
    </location>
</feature>
<organism evidence="2 3">
    <name type="scientific">Catagonus wagneri</name>
    <name type="common">Chacoan peccary</name>
    <dbReference type="NCBI Taxonomy" id="51154"/>
    <lineage>
        <taxon>Eukaryota</taxon>
        <taxon>Metazoa</taxon>
        <taxon>Chordata</taxon>
        <taxon>Craniata</taxon>
        <taxon>Vertebrata</taxon>
        <taxon>Euteleostomi</taxon>
        <taxon>Mammalia</taxon>
        <taxon>Eutheria</taxon>
        <taxon>Laurasiatheria</taxon>
        <taxon>Artiodactyla</taxon>
        <taxon>Suina</taxon>
        <taxon>Tayassuidae</taxon>
        <taxon>Catagonus</taxon>
    </lineage>
</organism>
<keyword evidence="3" id="KW-1185">Reference proteome</keyword>
<sequence length="726" mass="79196">TNTEFGASSFTYSPASCHESQSPLFPESSALSAPQHISPSGSASKLLTPVEVDSIEPSVFHRQSLPKTPGRTEKNSQRSWEQEGELQSCSGDNSSCTRFPSQEGRGVDPEQLFQEKRNAADSSQVMPWSHPTGATTSERGDAYSLGCSPSSSSAQPGLSLYRACHPVMPAASSSPNTVQKTNQCLQTQSLKTSLTSEVDRGSEEPYRPEFPTTKGLVRSLTEQFQRMQGSSTRDGTGSRDRSLPNNLRKDSSPSDSKPSFPQGQGKGHWPWAKQQPSVDGRNRLPSWEESNDHPSLAMSCGVPKGKTSRGGQPRLAEPGIYCGKPSQVRDARPKELGSSDDLGTSLPLDSWVNVTRLCDSQPNHGVPGPGMKFSSHDSHTCVTYPERNHILLHPHWNQDTEQETSELESLYQASLQVSQSGCSGWGQRDVTWHPLSQTGSTDGVGRRLHSAPGLGLSKTPTAEMEHSLHEASTVSASQDSSNSRKKPLETGHRCSSSSSLPVIHDPPVFLLGPQLYPPQPQFLSPDVLMPSVAGEPQRPPGTSRSVQQFLAMCDRSETSEGVKYTGRTLNYRSLPHPSRTAASWGPWSETNQHIGARFLTTSGCKPQLTHTATLPERHQGLQVPHAQSWGDLFHSPSHPPVVHPVSPVSSSLHVPLRSAWNSGPVPGFRAPGPRRVDMPPDDDWRQNSYALQSGHRRTGREELLFVVADTPGREQIRARALEHSRW</sequence>
<feature type="compositionally biased region" description="Polar residues" evidence="1">
    <location>
        <begin position="171"/>
        <end position="196"/>
    </location>
</feature>
<evidence type="ECO:0000313" key="2">
    <source>
        <dbReference type="Ensembl" id="ENSCWAP00000029073.1"/>
    </source>
</evidence>
<dbReference type="Ensembl" id="ENSCWAT00000031505.1">
    <property type="protein sequence ID" value="ENSCWAP00000029073.1"/>
    <property type="gene ID" value="ENSCWAG00000021792.1"/>
</dbReference>
<feature type="compositionally biased region" description="Basic and acidic residues" evidence="1">
    <location>
        <begin position="327"/>
        <end position="337"/>
    </location>
</feature>
<feature type="compositionally biased region" description="Polar residues" evidence="1">
    <location>
        <begin position="220"/>
        <end position="235"/>
    </location>
</feature>
<feature type="region of interest" description="Disordered" evidence="1">
    <location>
        <begin position="1"/>
        <end position="157"/>
    </location>
</feature>
<feature type="compositionally biased region" description="Polar residues" evidence="1">
    <location>
        <begin position="470"/>
        <end position="481"/>
    </location>
</feature>
<name>A0A8C4FHU3_9CETA</name>
<accession>A0A8C4FHU3</accession>
<dbReference type="GeneTree" id="ENSGT00940000155571"/>
<evidence type="ECO:0000256" key="1">
    <source>
        <dbReference type="SAM" id="MobiDB-lite"/>
    </source>
</evidence>
<reference evidence="2" key="1">
    <citation type="submission" date="2025-08" db="UniProtKB">
        <authorList>
            <consortium name="Ensembl"/>
        </authorList>
    </citation>
    <scope>IDENTIFICATION</scope>
</reference>
<dbReference type="Proteomes" id="UP000694540">
    <property type="component" value="Unplaced"/>
</dbReference>
<feature type="compositionally biased region" description="Basic and acidic residues" evidence="1">
    <location>
        <begin position="105"/>
        <end position="119"/>
    </location>
</feature>
<proteinExistence type="predicted"/>
<reference evidence="2" key="2">
    <citation type="submission" date="2025-09" db="UniProtKB">
        <authorList>
            <consortium name="Ensembl"/>
        </authorList>
    </citation>
    <scope>IDENTIFICATION</scope>
</reference>
<protein>
    <submittedName>
        <fullName evidence="2">Ubiquitin specific peptidase 54</fullName>
    </submittedName>
</protein>
<feature type="compositionally biased region" description="Polar residues" evidence="1">
    <location>
        <begin position="85"/>
        <end position="100"/>
    </location>
</feature>
<feature type="region of interest" description="Disordered" evidence="1">
    <location>
        <begin position="433"/>
        <end position="499"/>
    </location>
</feature>
<gene>
    <name evidence="2" type="primary">USP54</name>
</gene>
<dbReference type="AlphaFoldDB" id="A0A8C4FHU3"/>